<dbReference type="InterPro" id="IPR002881">
    <property type="entry name" value="DUF58"/>
</dbReference>
<evidence type="ECO:0000313" key="2">
    <source>
        <dbReference type="EMBL" id="HFK96128.1"/>
    </source>
</evidence>
<feature type="domain" description="DUF58" evidence="1">
    <location>
        <begin position="64"/>
        <end position="276"/>
    </location>
</feature>
<reference evidence="2" key="1">
    <citation type="journal article" date="2020" name="mSystems">
        <title>Genome- and Community-Level Interaction Insights into Carbon Utilization and Element Cycling Functions of Hydrothermarchaeota in Hydrothermal Sediment.</title>
        <authorList>
            <person name="Zhou Z."/>
            <person name="Liu Y."/>
            <person name="Xu W."/>
            <person name="Pan J."/>
            <person name="Luo Z.H."/>
            <person name="Li M."/>
        </authorList>
    </citation>
    <scope>NUCLEOTIDE SEQUENCE [LARGE SCALE GENOMIC DNA]</scope>
    <source>
        <strain evidence="2">SpSt-456</strain>
    </source>
</reference>
<accession>A0A832EIN8</accession>
<dbReference type="PANTHER" id="PTHR33608:SF6">
    <property type="entry name" value="BLL2464 PROTEIN"/>
    <property type="match status" value="1"/>
</dbReference>
<dbReference type="AlphaFoldDB" id="A0A832EIN8"/>
<dbReference type="PANTHER" id="PTHR33608">
    <property type="entry name" value="BLL2464 PROTEIN"/>
    <property type="match status" value="1"/>
</dbReference>
<proteinExistence type="predicted"/>
<gene>
    <name evidence="2" type="ORF">ENS06_02240</name>
</gene>
<dbReference type="EMBL" id="DSTK01000009">
    <property type="protein sequence ID" value="HFK96128.1"/>
    <property type="molecule type" value="Genomic_DNA"/>
</dbReference>
<comment type="caution">
    <text evidence="2">The sequence shown here is derived from an EMBL/GenBank/DDBJ whole genome shotgun (WGS) entry which is preliminary data.</text>
</comment>
<organism evidence="2">
    <name type="scientific">Desulfacinum infernum</name>
    <dbReference type="NCBI Taxonomy" id="35837"/>
    <lineage>
        <taxon>Bacteria</taxon>
        <taxon>Pseudomonadati</taxon>
        <taxon>Thermodesulfobacteriota</taxon>
        <taxon>Syntrophobacteria</taxon>
        <taxon>Syntrophobacterales</taxon>
        <taxon>Syntrophobacteraceae</taxon>
        <taxon>Desulfacinum</taxon>
    </lineage>
</organism>
<name>A0A832EIN8_9BACT</name>
<dbReference type="Gene3D" id="3.40.50.410">
    <property type="entry name" value="von Willebrand factor, type A domain"/>
    <property type="match status" value="1"/>
</dbReference>
<dbReference type="InterPro" id="IPR036465">
    <property type="entry name" value="vWFA_dom_sf"/>
</dbReference>
<dbReference type="Pfam" id="PF01882">
    <property type="entry name" value="DUF58"/>
    <property type="match status" value="1"/>
</dbReference>
<protein>
    <submittedName>
        <fullName evidence="2">DUF58 domain-containing protein</fullName>
    </submittedName>
</protein>
<dbReference type="CDD" id="cd00198">
    <property type="entry name" value="vWFA"/>
    <property type="match status" value="1"/>
</dbReference>
<sequence length="320" mass="36481">MSQGGLFSRLSAHGGQWNPDRPVSEDQVRKAVRLLEIAVRGLVQGVWCGEFRSAFKGRSLEYVELREYQPGDEVRFIDWPATARLGRPLVRVFREHKELEILLLVDVSPSMWAGPVGTAKRALVQEIATLLALTAARSRYRVSLALFAQGLEHFVGPCRGLRHVSRIVHDLVSFRSSSTGTDLGAALEAVERRLSTRSVVFVLSDFTEVTEAKALRHLGFRHDVVGVLVADPREGMLTDMGLMGLRDVESGRNVWIDTHDTQWREAFRKKDEEKRVRLKNLFLKSRADLIEVQVGADYMQEFFALFRLRQMPRRRRGIFR</sequence>
<evidence type="ECO:0000259" key="1">
    <source>
        <dbReference type="Pfam" id="PF01882"/>
    </source>
</evidence>
<dbReference type="SUPFAM" id="SSF53300">
    <property type="entry name" value="vWA-like"/>
    <property type="match status" value="1"/>
</dbReference>